<dbReference type="OrthoDB" id="9774177at2"/>
<dbReference type="Pfam" id="PF04794">
    <property type="entry name" value="YdjC"/>
    <property type="match status" value="1"/>
</dbReference>
<dbReference type="InterPro" id="IPR022948">
    <property type="entry name" value="COD_ChbG_bac"/>
</dbReference>
<dbReference type="Proteomes" id="UP000027822">
    <property type="component" value="Unassembled WGS sequence"/>
</dbReference>
<dbReference type="GO" id="GO:0016811">
    <property type="term" value="F:hydrolase activity, acting on carbon-nitrogen (but not peptide) bonds, in linear amides"/>
    <property type="evidence" value="ECO:0007669"/>
    <property type="project" value="UniProtKB-UniRule"/>
</dbReference>
<evidence type="ECO:0000313" key="7">
    <source>
        <dbReference type="EMBL" id="KEK21366.1"/>
    </source>
</evidence>
<feature type="binding site" evidence="6">
    <location>
        <position position="124"/>
    </location>
    <ligand>
        <name>Mg(2+)</name>
        <dbReference type="ChEBI" id="CHEBI:18420"/>
    </ligand>
</feature>
<comment type="function">
    <text evidence="6">Probably catalyzes the deacetylation of acetylated carbohydrates an important step in the degradation of oligosaccharides.</text>
</comment>
<dbReference type="PANTHER" id="PTHR31609">
    <property type="entry name" value="YDJC DEACETYLASE FAMILY MEMBER"/>
    <property type="match status" value="1"/>
</dbReference>
<proteinExistence type="inferred from homology"/>
<dbReference type="NCBIfam" id="NF002559">
    <property type="entry name" value="PRK02134.1"/>
    <property type="match status" value="1"/>
</dbReference>
<comment type="cofactor">
    <cofactor evidence="1 6">
        <name>Mg(2+)</name>
        <dbReference type="ChEBI" id="CHEBI:18420"/>
    </cofactor>
</comment>
<comment type="subunit">
    <text evidence="6">Homodimer.</text>
</comment>
<dbReference type="GO" id="GO:0019213">
    <property type="term" value="F:deacetylase activity"/>
    <property type="evidence" value="ECO:0007669"/>
    <property type="project" value="TreeGrafter"/>
</dbReference>
<dbReference type="CDD" id="cd10803">
    <property type="entry name" value="YdjC_EF3048_like"/>
    <property type="match status" value="1"/>
</dbReference>
<dbReference type="SUPFAM" id="SSF88713">
    <property type="entry name" value="Glycoside hydrolase/deacetylase"/>
    <property type="match status" value="1"/>
</dbReference>
<dbReference type="EC" id="3.5.1.-" evidence="6"/>
<keyword evidence="5 6" id="KW-0119">Carbohydrate metabolism</keyword>
<comment type="caution">
    <text evidence="7">The sequence shown here is derived from an EMBL/GenBank/DDBJ whole genome shotgun (WGS) entry which is preliminary data.</text>
</comment>
<feature type="binding site" evidence="6">
    <location>
        <position position="60"/>
    </location>
    <ligand>
        <name>Mg(2+)</name>
        <dbReference type="ChEBI" id="CHEBI:18420"/>
    </ligand>
</feature>
<keyword evidence="4 6" id="KW-0460">Magnesium</keyword>
<keyword evidence="8" id="KW-1185">Reference proteome</keyword>
<evidence type="ECO:0000256" key="6">
    <source>
        <dbReference type="HAMAP-Rule" id="MF_01246"/>
    </source>
</evidence>
<keyword evidence="2 6" id="KW-0479">Metal-binding</keyword>
<dbReference type="AlphaFoldDB" id="A0A073K463"/>
<dbReference type="GO" id="GO:0046872">
    <property type="term" value="F:metal ion binding"/>
    <property type="evidence" value="ECO:0007669"/>
    <property type="project" value="UniProtKB-KW"/>
</dbReference>
<evidence type="ECO:0000256" key="2">
    <source>
        <dbReference type="ARBA" id="ARBA00022723"/>
    </source>
</evidence>
<name>A0A073K463_9BACI</name>
<organism evidence="7 8">
    <name type="scientific">Bacillus manliponensis</name>
    <dbReference type="NCBI Taxonomy" id="574376"/>
    <lineage>
        <taxon>Bacteria</taxon>
        <taxon>Bacillati</taxon>
        <taxon>Bacillota</taxon>
        <taxon>Bacilli</taxon>
        <taxon>Bacillales</taxon>
        <taxon>Bacillaceae</taxon>
        <taxon>Bacillus</taxon>
        <taxon>Bacillus cereus group</taxon>
    </lineage>
</organism>
<evidence type="ECO:0000256" key="4">
    <source>
        <dbReference type="ARBA" id="ARBA00022842"/>
    </source>
</evidence>
<dbReference type="InterPro" id="IPR011330">
    <property type="entry name" value="Glyco_hydro/deAcase_b/a-brl"/>
</dbReference>
<gene>
    <name evidence="7" type="ORF">BAMA_00940</name>
</gene>
<dbReference type="HAMAP" id="MF_01246">
    <property type="entry name" value="COD"/>
    <property type="match status" value="1"/>
</dbReference>
<accession>A0A073K463</accession>
<dbReference type="EMBL" id="JOTN01000001">
    <property type="protein sequence ID" value="KEK21366.1"/>
    <property type="molecule type" value="Genomic_DNA"/>
</dbReference>
<evidence type="ECO:0000256" key="3">
    <source>
        <dbReference type="ARBA" id="ARBA00022801"/>
    </source>
</evidence>
<keyword evidence="3 6" id="KW-0378">Hydrolase</keyword>
<comment type="similarity">
    <text evidence="6">Belongs to the YdjC deacetylase family.</text>
</comment>
<dbReference type="RefSeq" id="WP_034635168.1">
    <property type="nucleotide sequence ID" value="NZ_CBCSJC010000002.1"/>
</dbReference>
<reference evidence="7 8" key="1">
    <citation type="submission" date="2014-06" db="EMBL/GenBank/DDBJ databases">
        <title>Draft genome sequence of Bacillus manliponensis JCM 15802 (MCCC 1A00708).</title>
        <authorList>
            <person name="Lai Q."/>
            <person name="Liu Y."/>
            <person name="Shao Z."/>
        </authorList>
    </citation>
    <scope>NUCLEOTIDE SEQUENCE [LARGE SCALE GENOMIC DNA]</scope>
    <source>
        <strain evidence="7 8">JCM 15802</strain>
    </source>
</reference>
<dbReference type="STRING" id="574376.BAMA_00940"/>
<evidence type="ECO:0000313" key="8">
    <source>
        <dbReference type="Proteomes" id="UP000027822"/>
    </source>
</evidence>
<sequence length="237" mass="26664">MIQLIVNADDFGLSEGVNYGIIDGHVNGLVNSATMMMNMPGVEHAVQLAKHHKTLGVGIHLVLTAGKPLLDDVPSLVQEDGTFHKQATVWEGKVMNPEDVEREWTAQIEKFLSYGLKPTHLDSHHHVHAIPVLHNVVERLAEKYDLPVRCCAEDRLIRPFSDTLLTDFYADGVVDNYFIGLKERVQDGMTVEIMVHPAYVDPELVRRSSYVMKRVEELRILTEASLPEGMELVKYGK</sequence>
<dbReference type="InterPro" id="IPR006879">
    <property type="entry name" value="YdjC-like"/>
</dbReference>
<dbReference type="PANTHER" id="PTHR31609:SF1">
    <property type="entry name" value="CARBOHYDRATE DEACETYLASE"/>
    <property type="match status" value="1"/>
</dbReference>
<protein>
    <recommendedName>
        <fullName evidence="6">Carbohydrate deacetylase</fullName>
        <ecNumber evidence="6">3.5.1.-</ecNumber>
    </recommendedName>
</protein>
<dbReference type="Gene3D" id="3.20.20.370">
    <property type="entry name" value="Glycoside hydrolase/deacetylase"/>
    <property type="match status" value="1"/>
</dbReference>
<dbReference type="GO" id="GO:0000272">
    <property type="term" value="P:polysaccharide catabolic process"/>
    <property type="evidence" value="ECO:0007669"/>
    <property type="project" value="InterPro"/>
</dbReference>
<evidence type="ECO:0000256" key="5">
    <source>
        <dbReference type="ARBA" id="ARBA00023277"/>
    </source>
</evidence>
<dbReference type="eggNOG" id="COG3394">
    <property type="taxonomic scope" value="Bacteria"/>
</dbReference>
<evidence type="ECO:0000256" key="1">
    <source>
        <dbReference type="ARBA" id="ARBA00001946"/>
    </source>
</evidence>